<dbReference type="NCBIfam" id="TIGR00820">
    <property type="entry name" value="zip"/>
    <property type="match status" value="1"/>
</dbReference>
<accession>A0A0B7JWQ5</accession>
<dbReference type="GO" id="GO:0071578">
    <property type="term" value="P:zinc ion import across plasma membrane"/>
    <property type="evidence" value="ECO:0007669"/>
    <property type="project" value="TreeGrafter"/>
</dbReference>
<keyword evidence="5 8" id="KW-1133">Transmembrane helix</keyword>
<evidence type="ECO:0000256" key="1">
    <source>
        <dbReference type="ARBA" id="ARBA00004141"/>
    </source>
</evidence>
<feature type="transmembrane region" description="Helical" evidence="8">
    <location>
        <begin position="275"/>
        <end position="297"/>
    </location>
</feature>
<name>A0A0B7JWQ5_BIOOC</name>
<comment type="caution">
    <text evidence="8">Lacks conserved residue(s) required for the propagation of feature annotation.</text>
</comment>
<evidence type="ECO:0000256" key="5">
    <source>
        <dbReference type="ARBA" id="ARBA00022989"/>
    </source>
</evidence>
<comment type="subcellular location">
    <subcellularLocation>
        <location evidence="1 8">Membrane</location>
        <topology evidence="1 8">Multi-pass membrane protein</topology>
    </subcellularLocation>
</comment>
<evidence type="ECO:0000256" key="6">
    <source>
        <dbReference type="ARBA" id="ARBA00023065"/>
    </source>
</evidence>
<evidence type="ECO:0000256" key="4">
    <source>
        <dbReference type="ARBA" id="ARBA00022692"/>
    </source>
</evidence>
<feature type="transmembrane region" description="Helical" evidence="8">
    <location>
        <begin position="71"/>
        <end position="92"/>
    </location>
</feature>
<feature type="transmembrane region" description="Helical" evidence="8">
    <location>
        <begin position="309"/>
        <end position="328"/>
    </location>
</feature>
<keyword evidence="4 8" id="KW-0812">Transmembrane</keyword>
<feature type="transmembrane region" description="Helical" evidence="8">
    <location>
        <begin position="39"/>
        <end position="59"/>
    </location>
</feature>
<sequence>MSSFPHHVDLDKVNLRDVVCYLNRPKEEDDPGSVLVSRVAAIFVLLVTSTAATMFPVLAMNARRLGIPPNLYLIARHFGSGVIIATAFIHLLDPAYEEIGPASCVGLTEGWEGYSWPPALAMTSAMLIFLVDFLADYYVSKRFGPQEAEEEEPFDLEGDKAPRRSIEPLLERGEESERDQAAFPNAHTLAEISIHREQAHAAEEDLPAFYSKMAAFLILEFGVLFHSGIIGVNLGVVGKEFSTLYPVIAFHQAFEGLGIGARLSSIPFPRKYRFVPYVLALAYGLTTPIALAIGLGLRTTYDSDSFRAQVISGVLDSISSGILLYTGFVEMLARDILLNAQSWDKRRLVVAFTSLYSGIVAMAILGKWA</sequence>
<evidence type="ECO:0000256" key="2">
    <source>
        <dbReference type="ARBA" id="ARBA00006939"/>
    </source>
</evidence>
<dbReference type="GO" id="GO:0005886">
    <property type="term" value="C:plasma membrane"/>
    <property type="evidence" value="ECO:0007669"/>
    <property type="project" value="TreeGrafter"/>
</dbReference>
<feature type="transmembrane region" description="Helical" evidence="8">
    <location>
        <begin position="214"/>
        <end position="237"/>
    </location>
</feature>
<dbReference type="EMBL" id="CDPU01000014">
    <property type="protein sequence ID" value="CEO49424.1"/>
    <property type="molecule type" value="Genomic_DNA"/>
</dbReference>
<dbReference type="InterPro" id="IPR004698">
    <property type="entry name" value="Zn/Fe_permease_fun/pln"/>
</dbReference>
<feature type="transmembrane region" description="Helical" evidence="8">
    <location>
        <begin position="348"/>
        <end position="366"/>
    </location>
</feature>
<reference evidence="9" key="1">
    <citation type="submission" date="2015-01" db="EMBL/GenBank/DDBJ databases">
        <authorList>
            <person name="Durling Mikael"/>
        </authorList>
    </citation>
    <scope>NUCLEOTIDE SEQUENCE</scope>
</reference>
<protein>
    <submittedName>
        <fullName evidence="9">Uncharacterized protein</fullName>
    </submittedName>
</protein>
<feature type="transmembrane region" description="Helical" evidence="8">
    <location>
        <begin position="119"/>
        <end position="139"/>
    </location>
</feature>
<comment type="similarity">
    <text evidence="2 8">Belongs to the ZIP transporter (TC 2.A.5) family.</text>
</comment>
<dbReference type="PANTHER" id="PTHR11040:SF32">
    <property type="entry name" value="ZINC-REGULATED TRANSPORTER 1"/>
    <property type="match status" value="1"/>
</dbReference>
<dbReference type="GO" id="GO:0000006">
    <property type="term" value="F:high-affinity zinc transmembrane transporter activity"/>
    <property type="evidence" value="ECO:0007669"/>
    <property type="project" value="TreeGrafter"/>
</dbReference>
<keyword evidence="7 8" id="KW-0472">Membrane</keyword>
<dbReference type="InterPro" id="IPR003689">
    <property type="entry name" value="ZIP"/>
</dbReference>
<evidence type="ECO:0000256" key="3">
    <source>
        <dbReference type="ARBA" id="ARBA00022448"/>
    </source>
</evidence>
<proteinExistence type="inferred from homology"/>
<evidence type="ECO:0000256" key="8">
    <source>
        <dbReference type="RuleBase" id="RU362088"/>
    </source>
</evidence>
<keyword evidence="3 8" id="KW-0813">Transport</keyword>
<dbReference type="Pfam" id="PF02535">
    <property type="entry name" value="Zip"/>
    <property type="match status" value="1"/>
</dbReference>
<evidence type="ECO:0000313" key="9">
    <source>
        <dbReference type="EMBL" id="CEO49424.1"/>
    </source>
</evidence>
<dbReference type="AlphaFoldDB" id="A0A0B7JWQ5"/>
<keyword evidence="6 8" id="KW-0406">Ion transport</keyword>
<evidence type="ECO:0000256" key="7">
    <source>
        <dbReference type="ARBA" id="ARBA00023136"/>
    </source>
</evidence>
<gene>
    <name evidence="9" type="ORF">BN869_000005481_1</name>
</gene>
<organism evidence="9">
    <name type="scientific">Bionectria ochroleuca</name>
    <name type="common">Gliocladium roseum</name>
    <dbReference type="NCBI Taxonomy" id="29856"/>
    <lineage>
        <taxon>Eukaryota</taxon>
        <taxon>Fungi</taxon>
        <taxon>Dikarya</taxon>
        <taxon>Ascomycota</taxon>
        <taxon>Pezizomycotina</taxon>
        <taxon>Sordariomycetes</taxon>
        <taxon>Hypocreomycetidae</taxon>
        <taxon>Hypocreales</taxon>
        <taxon>Bionectriaceae</taxon>
        <taxon>Clonostachys</taxon>
    </lineage>
</organism>
<dbReference type="PANTHER" id="PTHR11040">
    <property type="entry name" value="ZINC/IRON TRANSPORTER"/>
    <property type="match status" value="1"/>
</dbReference>